<dbReference type="PANTHER" id="PTHR10887:SF529">
    <property type="entry name" value="P-LOOP NUCLEOSIDE TRIPHOSPHATE HYDROLASE SUPERFAMILY PROTEIN"/>
    <property type="match status" value="1"/>
</dbReference>
<accession>A0AAN9XBB3</accession>
<evidence type="ECO:0000313" key="3">
    <source>
        <dbReference type="EMBL" id="KAK7387342.1"/>
    </source>
</evidence>
<name>A0AAN9XBB3_PSOTE</name>
<comment type="caution">
    <text evidence="3">The sequence shown here is derived from an EMBL/GenBank/DDBJ whole genome shotgun (WGS) entry which is preliminary data.</text>
</comment>
<feature type="domain" description="DNA2/NAM7 helicase-like C-terminal" evidence="2">
    <location>
        <begin position="146"/>
        <end position="248"/>
    </location>
</feature>
<evidence type="ECO:0000259" key="1">
    <source>
        <dbReference type="Pfam" id="PF13086"/>
    </source>
</evidence>
<keyword evidence="4" id="KW-1185">Reference proteome</keyword>
<protein>
    <submittedName>
        <fullName evidence="3">Uncharacterized protein</fullName>
    </submittedName>
</protein>
<dbReference type="GO" id="GO:0004386">
    <property type="term" value="F:helicase activity"/>
    <property type="evidence" value="ECO:0007669"/>
    <property type="project" value="InterPro"/>
</dbReference>
<dbReference type="InterPro" id="IPR027417">
    <property type="entry name" value="P-loop_NTPase"/>
</dbReference>
<organism evidence="3 4">
    <name type="scientific">Psophocarpus tetragonolobus</name>
    <name type="common">Winged bean</name>
    <name type="synonym">Dolichos tetragonolobus</name>
    <dbReference type="NCBI Taxonomy" id="3891"/>
    <lineage>
        <taxon>Eukaryota</taxon>
        <taxon>Viridiplantae</taxon>
        <taxon>Streptophyta</taxon>
        <taxon>Embryophyta</taxon>
        <taxon>Tracheophyta</taxon>
        <taxon>Spermatophyta</taxon>
        <taxon>Magnoliopsida</taxon>
        <taxon>eudicotyledons</taxon>
        <taxon>Gunneridae</taxon>
        <taxon>Pentapetalae</taxon>
        <taxon>rosids</taxon>
        <taxon>fabids</taxon>
        <taxon>Fabales</taxon>
        <taxon>Fabaceae</taxon>
        <taxon>Papilionoideae</taxon>
        <taxon>50 kb inversion clade</taxon>
        <taxon>NPAAA clade</taxon>
        <taxon>indigoferoid/millettioid clade</taxon>
        <taxon>Phaseoleae</taxon>
        <taxon>Psophocarpus</taxon>
    </lineage>
</organism>
<dbReference type="PANTHER" id="PTHR10887">
    <property type="entry name" value="DNA2/NAM7 HELICASE FAMILY"/>
    <property type="match status" value="1"/>
</dbReference>
<dbReference type="InterPro" id="IPR041677">
    <property type="entry name" value="DNA2/NAM7_AAA_11"/>
</dbReference>
<reference evidence="3 4" key="1">
    <citation type="submission" date="2024-01" db="EMBL/GenBank/DDBJ databases">
        <title>The genomes of 5 underutilized Papilionoideae crops provide insights into root nodulation and disease resistanc.</title>
        <authorList>
            <person name="Jiang F."/>
        </authorList>
    </citation>
    <scope>NUCLEOTIDE SEQUENCE [LARGE SCALE GENOMIC DNA]</scope>
    <source>
        <strain evidence="3">DUOXIRENSHENG_FW03</strain>
        <tissue evidence="3">Leaves</tissue>
    </source>
</reference>
<dbReference type="InterPro" id="IPR041679">
    <property type="entry name" value="DNA2/NAM7-like_C"/>
</dbReference>
<dbReference type="Proteomes" id="UP001386955">
    <property type="component" value="Unassembled WGS sequence"/>
</dbReference>
<dbReference type="Pfam" id="PF13086">
    <property type="entry name" value="AAA_11"/>
    <property type="match status" value="1"/>
</dbReference>
<evidence type="ECO:0000313" key="4">
    <source>
        <dbReference type="Proteomes" id="UP001386955"/>
    </source>
</evidence>
<feature type="domain" description="DNA2/NAM7 helicase helicase" evidence="1">
    <location>
        <begin position="84"/>
        <end position="138"/>
    </location>
</feature>
<dbReference type="AlphaFoldDB" id="A0AAN9XBB3"/>
<dbReference type="Gene3D" id="3.40.50.300">
    <property type="entry name" value="P-loop containing nucleotide triphosphate hydrolases"/>
    <property type="match status" value="2"/>
</dbReference>
<dbReference type="EMBL" id="JAYMYS010000007">
    <property type="protein sequence ID" value="KAK7387342.1"/>
    <property type="molecule type" value="Genomic_DNA"/>
</dbReference>
<gene>
    <name evidence="3" type="ORF">VNO78_28069</name>
</gene>
<dbReference type="SUPFAM" id="SSF52540">
    <property type="entry name" value="P-loop containing nucleoside triphosphate hydrolases"/>
    <property type="match status" value="1"/>
</dbReference>
<proteinExistence type="predicted"/>
<sequence length="549" mass="63204">MCTHLPTSFVSLRVVRSLFECIDWLKILAELLSNISITDQEFKIALSISTVDESRVSCCSWQAKLCMTRKQCLEKLKSLQNISARLHAVEHCRLEMLVIDEAAQLKECESNIPLQFPGLRHVVLIGDAKQLPALVKSEVSGKAGFGRSLFERLVLLGLERHLLNVQYRMHPSISIFPNMEFYDNQILDSQSVKERSHERHFLHGDMFKFYSFINVAYGQDELDEGNSRKNIVEVAVISEIVLDLCRGNSETLLNSGSVWERLVLDARARGCYHNADEDDRLFHAIITAMIELGQVGDLLNLDSLLFRKARWKVFCSQNFLISIERIKRTEICKRICSLLMQLSSGWRQPHQEINFGVVDDTSFPLLELYKVNELLYLAWTIDVHEENSNYVQVLKIWDVLPLSEVYDLARDVDISYSSYSADILKCCKTRCSDGYNFNTNYLICFTWLWFGELYFEFGKITRVLFVMYVFVDLSVSKALACIKSRPRELEMEKAKLEIEPTVYFRRFLTLVLAPPNAHVNVAIALLCHQNPAILSTLAFWNCVRNSCSR</sequence>
<dbReference type="InterPro" id="IPR045055">
    <property type="entry name" value="DNA2/NAM7-like"/>
</dbReference>
<dbReference type="Pfam" id="PF13087">
    <property type="entry name" value="AAA_12"/>
    <property type="match status" value="1"/>
</dbReference>
<evidence type="ECO:0000259" key="2">
    <source>
        <dbReference type="Pfam" id="PF13087"/>
    </source>
</evidence>